<dbReference type="EMBL" id="QXFW01009767">
    <property type="protein sequence ID" value="KAE8953599.1"/>
    <property type="molecule type" value="Genomic_DNA"/>
</dbReference>
<dbReference type="Proteomes" id="UP000460718">
    <property type="component" value="Unassembled WGS sequence"/>
</dbReference>
<sequence>SGSLLEANQDTSTDLTLLLGSFLVGLVGFGVALFPNTLHSTVL</sequence>
<keyword evidence="1" id="KW-0472">Membrane</keyword>
<organism evidence="2 3">
    <name type="scientific">Phytophthora fragariae</name>
    <dbReference type="NCBI Taxonomy" id="53985"/>
    <lineage>
        <taxon>Eukaryota</taxon>
        <taxon>Sar</taxon>
        <taxon>Stramenopiles</taxon>
        <taxon>Oomycota</taxon>
        <taxon>Peronosporomycetes</taxon>
        <taxon>Peronosporales</taxon>
        <taxon>Peronosporaceae</taxon>
        <taxon>Phytophthora</taxon>
    </lineage>
</organism>
<evidence type="ECO:0000313" key="3">
    <source>
        <dbReference type="Proteomes" id="UP000460718"/>
    </source>
</evidence>
<keyword evidence="1" id="KW-1133">Transmembrane helix</keyword>
<protein>
    <submittedName>
        <fullName evidence="2">Uncharacterized protein</fullName>
    </submittedName>
</protein>
<evidence type="ECO:0000313" key="2">
    <source>
        <dbReference type="EMBL" id="KAE8953599.1"/>
    </source>
</evidence>
<name>A0A6A3G7Q5_9STRA</name>
<reference evidence="2 3" key="1">
    <citation type="submission" date="2018-09" db="EMBL/GenBank/DDBJ databases">
        <title>Genomic investigation of the strawberry pathogen Phytophthora fragariae indicates pathogenicity is determined by transcriptional variation in three key races.</title>
        <authorList>
            <person name="Adams T.M."/>
            <person name="Armitage A.D."/>
            <person name="Sobczyk M.K."/>
            <person name="Bates H.J."/>
            <person name="Dunwell J.M."/>
            <person name="Nellist C.F."/>
            <person name="Harrison R.J."/>
        </authorList>
    </citation>
    <scope>NUCLEOTIDE SEQUENCE [LARGE SCALE GENOMIC DNA]</scope>
    <source>
        <strain evidence="2 3">SCRP245</strain>
    </source>
</reference>
<gene>
    <name evidence="2" type="ORF">PF011_g32370</name>
</gene>
<accession>A0A6A3G7Q5</accession>
<keyword evidence="1" id="KW-0812">Transmembrane</keyword>
<evidence type="ECO:0000256" key="1">
    <source>
        <dbReference type="SAM" id="Phobius"/>
    </source>
</evidence>
<feature type="transmembrane region" description="Helical" evidence="1">
    <location>
        <begin position="15"/>
        <end position="34"/>
    </location>
</feature>
<comment type="caution">
    <text evidence="2">The sequence shown here is derived from an EMBL/GenBank/DDBJ whole genome shotgun (WGS) entry which is preliminary data.</text>
</comment>
<proteinExistence type="predicted"/>
<dbReference type="AlphaFoldDB" id="A0A6A3G7Q5"/>
<feature type="non-terminal residue" evidence="2">
    <location>
        <position position="1"/>
    </location>
</feature>